<comment type="domain">
    <text evidence="10">IleRS has two distinct active sites: one for aminoacylation and one for editing. The misactivated valine is translocated from the active site to the editing site, which sterically excludes the correctly activated isoleucine. The single editing site contains two valyl binding pockets, one specific for each substrate (Val-AMP or Val-tRNA(Ile)).</text>
</comment>
<dbReference type="InterPro" id="IPR002301">
    <property type="entry name" value="Ile-tRNA-ligase"/>
</dbReference>
<dbReference type="SUPFAM" id="SSF50677">
    <property type="entry name" value="ValRS/IleRS/LeuRS editing domain"/>
    <property type="match status" value="1"/>
</dbReference>
<dbReference type="InterPro" id="IPR033708">
    <property type="entry name" value="Anticodon_Ile_BEm"/>
</dbReference>
<dbReference type="Pfam" id="PF08264">
    <property type="entry name" value="Anticodon_1"/>
    <property type="match status" value="1"/>
</dbReference>
<dbReference type="InterPro" id="IPR009080">
    <property type="entry name" value="tRNAsynth_Ia_anticodon-bd"/>
</dbReference>
<dbReference type="GO" id="GO:0005829">
    <property type="term" value="C:cytosol"/>
    <property type="evidence" value="ECO:0007669"/>
    <property type="project" value="TreeGrafter"/>
</dbReference>
<dbReference type="PROSITE" id="PS00178">
    <property type="entry name" value="AA_TRNA_LIGASE_I"/>
    <property type="match status" value="1"/>
</dbReference>
<evidence type="ECO:0000256" key="6">
    <source>
        <dbReference type="ARBA" id="ARBA00022917"/>
    </source>
</evidence>
<dbReference type="PANTHER" id="PTHR42765">
    <property type="entry name" value="SOLEUCYL-TRNA SYNTHETASE"/>
    <property type="match status" value="1"/>
</dbReference>
<keyword evidence="6 10" id="KW-0648">Protein biosynthesis</keyword>
<dbReference type="Gene3D" id="3.90.740.10">
    <property type="entry name" value="Valyl/Leucyl/Isoleucyl-tRNA synthetase, editing domain"/>
    <property type="match status" value="1"/>
</dbReference>
<dbReference type="Pfam" id="PF06827">
    <property type="entry name" value="zf-FPG_IleRS"/>
    <property type="match status" value="1"/>
</dbReference>
<evidence type="ECO:0000256" key="2">
    <source>
        <dbReference type="ARBA" id="ARBA00022490"/>
    </source>
</evidence>
<evidence type="ECO:0000256" key="3">
    <source>
        <dbReference type="ARBA" id="ARBA00022598"/>
    </source>
</evidence>
<evidence type="ECO:0000256" key="4">
    <source>
        <dbReference type="ARBA" id="ARBA00022741"/>
    </source>
</evidence>
<dbReference type="CDD" id="cd07960">
    <property type="entry name" value="Anticodon_Ia_Ile_BEm"/>
    <property type="match status" value="1"/>
</dbReference>
<evidence type="ECO:0000256" key="7">
    <source>
        <dbReference type="ARBA" id="ARBA00023146"/>
    </source>
</evidence>
<keyword evidence="10" id="KW-0862">Zinc</keyword>
<dbReference type="SUPFAM" id="SSF47323">
    <property type="entry name" value="Anticodon-binding domain of a subclass of class I aminoacyl-tRNA synthetases"/>
    <property type="match status" value="1"/>
</dbReference>
<dbReference type="PANTHER" id="PTHR42765:SF1">
    <property type="entry name" value="ISOLEUCINE--TRNA LIGASE, MITOCHONDRIAL"/>
    <property type="match status" value="1"/>
</dbReference>
<organism evidence="14 15">
    <name type="scientific">Desulfohalobium retbaense (strain ATCC 49708 / DSM 5692 / JCM 16813 / HR100)</name>
    <dbReference type="NCBI Taxonomy" id="485915"/>
    <lineage>
        <taxon>Bacteria</taxon>
        <taxon>Pseudomonadati</taxon>
        <taxon>Thermodesulfobacteriota</taxon>
        <taxon>Desulfovibrionia</taxon>
        <taxon>Desulfovibrionales</taxon>
        <taxon>Desulfohalobiaceae</taxon>
        <taxon>Desulfohalobium</taxon>
    </lineage>
</organism>
<dbReference type="EC" id="6.1.1.5" evidence="10"/>
<evidence type="ECO:0000256" key="5">
    <source>
        <dbReference type="ARBA" id="ARBA00022840"/>
    </source>
</evidence>
<evidence type="ECO:0000256" key="10">
    <source>
        <dbReference type="HAMAP-Rule" id="MF_02002"/>
    </source>
</evidence>
<keyword evidence="15" id="KW-1185">Reference proteome</keyword>
<evidence type="ECO:0000256" key="1">
    <source>
        <dbReference type="ARBA" id="ARBA00006887"/>
    </source>
</evidence>
<dbReference type="GO" id="GO:0000049">
    <property type="term" value="F:tRNA binding"/>
    <property type="evidence" value="ECO:0007669"/>
    <property type="project" value="InterPro"/>
</dbReference>
<dbReference type="Gene3D" id="1.10.10.830">
    <property type="entry name" value="Ile-tRNA synthetase CP2 domain-like"/>
    <property type="match status" value="1"/>
</dbReference>
<feature type="binding site" evidence="10">
    <location>
        <position position="908"/>
    </location>
    <ligand>
        <name>Zn(2+)</name>
        <dbReference type="ChEBI" id="CHEBI:29105"/>
    </ligand>
</feature>
<feature type="binding site" evidence="10">
    <location>
        <position position="928"/>
    </location>
    <ligand>
        <name>Zn(2+)</name>
        <dbReference type="ChEBI" id="CHEBI:29105"/>
    </ligand>
</feature>
<dbReference type="HAMAP" id="MF_02002">
    <property type="entry name" value="Ile_tRNA_synth_type1"/>
    <property type="match status" value="1"/>
</dbReference>
<dbReference type="AlphaFoldDB" id="C8X283"/>
<comment type="subunit">
    <text evidence="10">Monomer.</text>
</comment>
<keyword evidence="3 10" id="KW-0436">Ligase</keyword>
<dbReference type="GO" id="GO:0006428">
    <property type="term" value="P:isoleucyl-tRNA aminoacylation"/>
    <property type="evidence" value="ECO:0007669"/>
    <property type="project" value="UniProtKB-UniRule"/>
</dbReference>
<feature type="short sequence motif" description="'HIGH' region" evidence="10">
    <location>
        <begin position="58"/>
        <end position="68"/>
    </location>
</feature>
<comment type="catalytic activity">
    <reaction evidence="9 10">
        <text>tRNA(Ile) + L-isoleucine + ATP = L-isoleucyl-tRNA(Ile) + AMP + diphosphate</text>
        <dbReference type="Rhea" id="RHEA:11060"/>
        <dbReference type="Rhea" id="RHEA-COMP:9666"/>
        <dbReference type="Rhea" id="RHEA-COMP:9695"/>
        <dbReference type="ChEBI" id="CHEBI:30616"/>
        <dbReference type="ChEBI" id="CHEBI:33019"/>
        <dbReference type="ChEBI" id="CHEBI:58045"/>
        <dbReference type="ChEBI" id="CHEBI:78442"/>
        <dbReference type="ChEBI" id="CHEBI:78528"/>
        <dbReference type="ChEBI" id="CHEBI:456215"/>
        <dbReference type="EC" id="6.1.1.5"/>
    </reaction>
</comment>
<dbReference type="PRINTS" id="PR00984">
    <property type="entry name" value="TRNASYNTHILE"/>
</dbReference>
<reference evidence="14 15" key="2">
    <citation type="journal article" date="2010" name="Stand. Genomic Sci.">
        <title>Complete genome sequence of Desulfohalobium retbaense type strain (HR(100)).</title>
        <authorList>
            <person name="Spring S."/>
            <person name="Nolan M."/>
            <person name="Lapidus A."/>
            <person name="Glavina Del Rio T."/>
            <person name="Copeland A."/>
            <person name="Tice H."/>
            <person name="Cheng J.F."/>
            <person name="Lucas S."/>
            <person name="Land M."/>
            <person name="Chen F."/>
            <person name="Bruce D."/>
            <person name="Goodwin L."/>
            <person name="Pitluck S."/>
            <person name="Ivanova N."/>
            <person name="Mavromatis K."/>
            <person name="Mikhailova N."/>
            <person name="Pati A."/>
            <person name="Chen A."/>
            <person name="Palaniappan K."/>
            <person name="Hauser L."/>
            <person name="Chang Y.J."/>
            <person name="Jeffries C.D."/>
            <person name="Munk C."/>
            <person name="Kiss H."/>
            <person name="Chain P."/>
            <person name="Han C."/>
            <person name="Brettin T."/>
            <person name="Detter J.C."/>
            <person name="Schuler E."/>
            <person name="Goker M."/>
            <person name="Rohde M."/>
            <person name="Bristow J."/>
            <person name="Eisen J.A."/>
            <person name="Markowitz V."/>
            <person name="Hugenholtz P."/>
            <person name="Kyrpides N.C."/>
            <person name="Klenk H.P."/>
        </authorList>
    </citation>
    <scope>NUCLEOTIDE SEQUENCE [LARGE SCALE GENOMIC DNA]</scope>
    <source>
        <strain evidence="14 15">DSM 5692</strain>
    </source>
</reference>
<dbReference type="GO" id="GO:0004822">
    <property type="term" value="F:isoleucine-tRNA ligase activity"/>
    <property type="evidence" value="ECO:0007669"/>
    <property type="project" value="UniProtKB-UniRule"/>
</dbReference>
<gene>
    <name evidence="10" type="primary">ileS</name>
    <name evidence="14" type="ordered locus">Dret_1118</name>
</gene>
<dbReference type="FunFam" id="3.40.50.620:FF:000152">
    <property type="entry name" value="Isoleucine--tRNA ligase"/>
    <property type="match status" value="1"/>
</dbReference>
<dbReference type="InterPro" id="IPR014729">
    <property type="entry name" value="Rossmann-like_a/b/a_fold"/>
</dbReference>
<evidence type="ECO:0000256" key="9">
    <source>
        <dbReference type="ARBA" id="ARBA00048359"/>
    </source>
</evidence>
<dbReference type="InterPro" id="IPR013155">
    <property type="entry name" value="M/V/L/I-tRNA-synth_anticd-bd"/>
</dbReference>
<dbReference type="EMBL" id="CP001734">
    <property type="protein sequence ID" value="ACV68406.1"/>
    <property type="molecule type" value="Genomic_DNA"/>
</dbReference>
<keyword evidence="10" id="KW-0479">Metal-binding</keyword>
<comment type="subcellular location">
    <subcellularLocation>
        <location evidence="10">Cytoplasm</location>
    </subcellularLocation>
</comment>
<sequence>MADYKATLNLPKTSFPMRANLAKNEPKMLNFWDANNIYSAMARKDGDRPPFVLHDGPPYANGNIHLGTAMNKVLKDMIVKYKNMQGHNAEYVPGWDCHGLPIELKVERELGSDKKSMSILDIRKQCREYALKYLDIQREEFKKLGVLGTWDAPYLTMNPSYEAATARELARFMERGSVVRNKKPIYWCCSCETALAEAEVEYGEHTSPSIYVRFPLPDDRLRESIPQADPDRTSLVIWTTTPWTIPDNMAVAVHPDLEYVLVRAHGNDYLLAEELWQERAEGFGWETTEILGRVSGAALEGLNARHPLYNRHSPIVLADYVSTDAGTGCVHTAPGHGQEDFETGQRYGLEVYSPLDDQGRFLSSVPFFAGLTVFEANPEVIAKLQEFGMLLAQEEISHSYPHCWRCKKPVIFRATTQWFISMEANGLRDKALKAIDSEVQWIPSWGRERIHSMIANRPDWCISRQRMWGVPIIALLCEGCGEAYYEADWVHAIVDRFAEHERGADYWFEASLEDIVPEGLTCPSCGGTHWAKEDDILDVWFDSGTSFAAVVEQRDECRYPADLYLEGTDQHRGWFHSSLLASVGTRDQAPYKTVLTHGFVVDGQGRKMSKSIGNVVAPQEIMDKYGAEILRMWVASENYQEDLRISENILKQLVDAYRRIRNTCRFILGNLADFDPSQNGLPLDEVLSFDRYALDLIQTRHQRMQEAYSRYEFHKVFHTLHHMCVTDLSAFYLDILKDRLYVSAPGSIERRSAQTVLHRILQMLLRDMAPFLSFTAEELFQHLPECMRPDVPSVFTLSPVEPVQDLLREDERALWDHVCSLREEITKAIEPWRKSGDIGHPLSAAVTIYAPEPLHSELSSVAGQLREICIVSQASLEQADSAPEDAGFASDVFPGLSIAVNAAQGDKCPRCWVFSPEIGSDAAHPDVCPRCSAVLQQL</sequence>
<dbReference type="NCBIfam" id="TIGR00392">
    <property type="entry name" value="ileS"/>
    <property type="match status" value="1"/>
</dbReference>
<dbReference type="InterPro" id="IPR002300">
    <property type="entry name" value="aa-tRNA-synth_Ia"/>
</dbReference>
<keyword evidence="4 10" id="KW-0547">Nucleotide-binding</keyword>
<dbReference type="STRING" id="485915.Dret_1118"/>
<dbReference type="InterPro" id="IPR050081">
    <property type="entry name" value="Ile-tRNA_ligase"/>
</dbReference>
<dbReference type="eggNOG" id="COG0060">
    <property type="taxonomic scope" value="Bacteria"/>
</dbReference>
<feature type="binding site" evidence="10">
    <location>
        <position position="931"/>
    </location>
    <ligand>
        <name>Zn(2+)</name>
        <dbReference type="ChEBI" id="CHEBI:29105"/>
    </ligand>
</feature>
<feature type="domain" description="Aminoacyl-tRNA synthetase class Ia" evidence="11">
    <location>
        <begin position="27"/>
        <end position="646"/>
    </location>
</feature>
<dbReference type="Proteomes" id="UP000001052">
    <property type="component" value="Chromosome"/>
</dbReference>
<dbReference type="Pfam" id="PF00133">
    <property type="entry name" value="tRNA-synt_1"/>
    <property type="match status" value="1"/>
</dbReference>
<evidence type="ECO:0000256" key="8">
    <source>
        <dbReference type="ARBA" id="ARBA00025217"/>
    </source>
</evidence>
<name>C8X283_DESRD</name>
<reference evidence="15" key="1">
    <citation type="submission" date="2009-09" db="EMBL/GenBank/DDBJ databases">
        <title>The complete chromosome of Desulfohalobium retbaense DSM 5692.</title>
        <authorList>
            <consortium name="US DOE Joint Genome Institute (JGI-PGF)"/>
            <person name="Lucas S."/>
            <person name="Copeland A."/>
            <person name="Lapidus A."/>
            <person name="Glavina del Rio T."/>
            <person name="Dalin E."/>
            <person name="Tice H."/>
            <person name="Bruce D."/>
            <person name="Goodwin L."/>
            <person name="Pitluck S."/>
            <person name="Kyrpides N."/>
            <person name="Mavromatis K."/>
            <person name="Ivanova N."/>
            <person name="Mikhailova N."/>
            <person name="Munk A.C."/>
            <person name="Brettin T."/>
            <person name="Detter J.C."/>
            <person name="Han C."/>
            <person name="Tapia R."/>
            <person name="Larimer F."/>
            <person name="Land M."/>
            <person name="Hauser L."/>
            <person name="Markowitz V."/>
            <person name="Cheng J.-F."/>
            <person name="Hugenholtz P."/>
            <person name="Woyke T."/>
            <person name="Wu D."/>
            <person name="Spring S."/>
            <person name="Klenk H.-P."/>
            <person name="Eisen J.A."/>
        </authorList>
    </citation>
    <scope>NUCLEOTIDE SEQUENCE [LARGE SCALE GENOMIC DNA]</scope>
    <source>
        <strain evidence="15">DSM 5692</strain>
    </source>
</reference>
<dbReference type="HOGENOM" id="CLU_001493_7_1_7"/>
<dbReference type="GO" id="GO:0002161">
    <property type="term" value="F:aminoacyl-tRNA deacylase activity"/>
    <property type="evidence" value="ECO:0007669"/>
    <property type="project" value="InterPro"/>
</dbReference>
<dbReference type="SUPFAM" id="SSF52374">
    <property type="entry name" value="Nucleotidylyl transferase"/>
    <property type="match status" value="1"/>
</dbReference>
<evidence type="ECO:0000259" key="12">
    <source>
        <dbReference type="Pfam" id="PF06827"/>
    </source>
</evidence>
<protein>
    <recommendedName>
        <fullName evidence="10">Isoleucine--tRNA ligase</fullName>
        <ecNumber evidence="10">6.1.1.5</ecNumber>
    </recommendedName>
    <alternativeName>
        <fullName evidence="10">Isoleucyl-tRNA synthetase</fullName>
        <shortName evidence="10">IleRS</shortName>
    </alternativeName>
</protein>
<keyword evidence="5 10" id="KW-0067">ATP-binding</keyword>
<dbReference type="InterPro" id="IPR001412">
    <property type="entry name" value="aa-tRNA-synth_I_CS"/>
</dbReference>
<dbReference type="InterPro" id="IPR009008">
    <property type="entry name" value="Val/Leu/Ile-tRNA-synth_edit"/>
</dbReference>
<feature type="short sequence motif" description="'KMSKS' region" evidence="10">
    <location>
        <begin position="607"/>
        <end position="611"/>
    </location>
</feature>
<dbReference type="GO" id="GO:0008270">
    <property type="term" value="F:zinc ion binding"/>
    <property type="evidence" value="ECO:0007669"/>
    <property type="project" value="UniProtKB-UniRule"/>
</dbReference>
<dbReference type="Gene3D" id="3.40.50.620">
    <property type="entry name" value="HUPs"/>
    <property type="match status" value="2"/>
</dbReference>
<proteinExistence type="inferred from homology"/>
<accession>C8X283</accession>
<evidence type="ECO:0000259" key="11">
    <source>
        <dbReference type="Pfam" id="PF00133"/>
    </source>
</evidence>
<feature type="binding site" evidence="10">
    <location>
        <position position="566"/>
    </location>
    <ligand>
        <name>L-isoleucyl-5'-AMP</name>
        <dbReference type="ChEBI" id="CHEBI:178002"/>
    </ligand>
</feature>
<keyword evidence="2 10" id="KW-0963">Cytoplasm</keyword>
<dbReference type="KEGG" id="drt:Dret_1118"/>
<dbReference type="GO" id="GO:0005524">
    <property type="term" value="F:ATP binding"/>
    <property type="evidence" value="ECO:0007669"/>
    <property type="project" value="UniProtKB-UniRule"/>
</dbReference>
<dbReference type="Gene3D" id="1.10.730.20">
    <property type="match status" value="1"/>
</dbReference>
<keyword evidence="7 10" id="KW-0030">Aminoacyl-tRNA synthetase</keyword>
<dbReference type="OrthoDB" id="9810365at2"/>
<dbReference type="InterPro" id="IPR023585">
    <property type="entry name" value="Ile-tRNA-ligase_type1"/>
</dbReference>
<comment type="similarity">
    <text evidence="1 10">Belongs to the class-I aminoacyl-tRNA synthetase family. IleS type 1 subfamily.</text>
</comment>
<dbReference type="CDD" id="cd00818">
    <property type="entry name" value="IleRS_core"/>
    <property type="match status" value="1"/>
</dbReference>
<evidence type="ECO:0000313" key="15">
    <source>
        <dbReference type="Proteomes" id="UP000001052"/>
    </source>
</evidence>
<comment type="cofactor">
    <cofactor evidence="10">
        <name>Zn(2+)</name>
        <dbReference type="ChEBI" id="CHEBI:29105"/>
    </cofactor>
    <text evidence="10">Binds 1 zinc ion per subunit.</text>
</comment>
<feature type="domain" description="Zinc finger FPG/IleRS-type" evidence="12">
    <location>
        <begin position="905"/>
        <end position="933"/>
    </location>
</feature>
<feature type="domain" description="Methionyl/Valyl/Leucyl/Isoleucyl-tRNA synthetase anticodon-binding" evidence="13">
    <location>
        <begin position="690"/>
        <end position="846"/>
    </location>
</feature>
<comment type="function">
    <text evidence="8 10">Catalyzes the attachment of isoleucine to tRNA(Ile). As IleRS can inadvertently accommodate and process structurally similar amino acids such as valine, to avoid such errors it has two additional distinct tRNA(Ile)-dependent editing activities. One activity is designated as 'pretransfer' editing and involves the hydrolysis of activated Val-AMP. The other activity is designated 'posttransfer' editing and involves deacylation of mischarged Val-tRNA(Ile).</text>
</comment>
<feature type="binding site" evidence="10">
    <location>
        <position position="911"/>
    </location>
    <ligand>
        <name>Zn(2+)</name>
        <dbReference type="ChEBI" id="CHEBI:29105"/>
    </ligand>
</feature>
<evidence type="ECO:0000259" key="13">
    <source>
        <dbReference type="Pfam" id="PF08264"/>
    </source>
</evidence>
<evidence type="ECO:0000313" key="14">
    <source>
        <dbReference type="EMBL" id="ACV68406.1"/>
    </source>
</evidence>
<dbReference type="InterPro" id="IPR010663">
    <property type="entry name" value="Znf_FPG/IleRS"/>
</dbReference>
<feature type="binding site" evidence="10">
    <location>
        <position position="610"/>
    </location>
    <ligand>
        <name>ATP</name>
        <dbReference type="ChEBI" id="CHEBI:30616"/>
    </ligand>
</feature>
<dbReference type="RefSeq" id="WP_015751557.1">
    <property type="nucleotide sequence ID" value="NC_013223.1"/>
</dbReference>